<evidence type="ECO:0000256" key="1">
    <source>
        <dbReference type="ARBA" id="ARBA00004167"/>
    </source>
</evidence>
<dbReference type="PANTHER" id="PTHR15549:SF33">
    <property type="entry name" value="MEMBRANE PROTEIN WSC4, PUTATIVE (AFU_ORTHOLOGUE AFUA_5G09020)-RELATED"/>
    <property type="match status" value="1"/>
</dbReference>
<evidence type="ECO:0000313" key="8">
    <source>
        <dbReference type="EMBL" id="KAK2596413.1"/>
    </source>
</evidence>
<proteinExistence type="predicted"/>
<feature type="transmembrane region" description="Helical" evidence="6">
    <location>
        <begin position="174"/>
        <end position="198"/>
    </location>
</feature>
<keyword evidence="4 6" id="KW-0472">Membrane</keyword>
<organism evidence="8 9">
    <name type="scientific">Phomopsis amygdali</name>
    <name type="common">Fusicoccum amygdali</name>
    <dbReference type="NCBI Taxonomy" id="1214568"/>
    <lineage>
        <taxon>Eukaryota</taxon>
        <taxon>Fungi</taxon>
        <taxon>Dikarya</taxon>
        <taxon>Ascomycota</taxon>
        <taxon>Pezizomycotina</taxon>
        <taxon>Sordariomycetes</taxon>
        <taxon>Sordariomycetidae</taxon>
        <taxon>Diaporthales</taxon>
        <taxon>Diaporthaceae</taxon>
        <taxon>Diaporthe</taxon>
    </lineage>
</organism>
<feature type="region of interest" description="Disordered" evidence="5">
    <location>
        <begin position="132"/>
        <end position="172"/>
    </location>
</feature>
<evidence type="ECO:0000256" key="5">
    <source>
        <dbReference type="SAM" id="MobiDB-lite"/>
    </source>
</evidence>
<feature type="compositionally biased region" description="Basic and acidic residues" evidence="5">
    <location>
        <begin position="207"/>
        <end position="223"/>
    </location>
</feature>
<feature type="chain" id="PRO_5042182300" evidence="7">
    <location>
        <begin position="23"/>
        <end position="268"/>
    </location>
</feature>
<comment type="caution">
    <text evidence="8">The sequence shown here is derived from an EMBL/GenBank/DDBJ whole genome shotgun (WGS) entry which is preliminary data.</text>
</comment>
<reference evidence="8" key="1">
    <citation type="submission" date="2023-06" db="EMBL/GenBank/DDBJ databases">
        <authorList>
            <person name="Noh H."/>
        </authorList>
    </citation>
    <scope>NUCLEOTIDE SEQUENCE</scope>
    <source>
        <strain evidence="8">DUCC20226</strain>
    </source>
</reference>
<dbReference type="PANTHER" id="PTHR15549">
    <property type="entry name" value="PAIRED IMMUNOGLOBULIN-LIKE TYPE 2 RECEPTOR"/>
    <property type="match status" value="1"/>
</dbReference>
<evidence type="ECO:0000313" key="9">
    <source>
        <dbReference type="Proteomes" id="UP001265746"/>
    </source>
</evidence>
<keyword evidence="9" id="KW-1185">Reference proteome</keyword>
<feature type="region of interest" description="Disordered" evidence="5">
    <location>
        <begin position="207"/>
        <end position="227"/>
    </location>
</feature>
<keyword evidence="2 6" id="KW-0812">Transmembrane</keyword>
<evidence type="ECO:0000256" key="2">
    <source>
        <dbReference type="ARBA" id="ARBA00022692"/>
    </source>
</evidence>
<evidence type="ECO:0000256" key="7">
    <source>
        <dbReference type="SAM" id="SignalP"/>
    </source>
</evidence>
<name>A0AAD9S288_PHOAM</name>
<keyword evidence="3 6" id="KW-1133">Transmembrane helix</keyword>
<dbReference type="InterPro" id="IPR051694">
    <property type="entry name" value="Immunoregulatory_rcpt-like"/>
</dbReference>
<accession>A0AAD9S288</accession>
<evidence type="ECO:0000256" key="3">
    <source>
        <dbReference type="ARBA" id="ARBA00022989"/>
    </source>
</evidence>
<dbReference type="Proteomes" id="UP001265746">
    <property type="component" value="Unassembled WGS sequence"/>
</dbReference>
<comment type="subcellular location">
    <subcellularLocation>
        <location evidence="1">Membrane</location>
        <topology evidence="1">Single-pass membrane protein</topology>
    </subcellularLocation>
</comment>
<protein>
    <submittedName>
        <fullName evidence="8">Uncharacterized protein</fullName>
    </submittedName>
</protein>
<evidence type="ECO:0000256" key="6">
    <source>
        <dbReference type="SAM" id="Phobius"/>
    </source>
</evidence>
<dbReference type="GO" id="GO:0071944">
    <property type="term" value="C:cell periphery"/>
    <property type="evidence" value="ECO:0007669"/>
    <property type="project" value="UniProtKB-ARBA"/>
</dbReference>
<keyword evidence="7" id="KW-0732">Signal</keyword>
<sequence length="268" mass="28897">MLRRDFLPLLTLLAGITGGNSAAQPIRVLYPDTDGLAFYSKDVINVPYETNFTEPYLYTWCVQGNASQAQEPSRPPGGNGTAQVVLDFTEYDGEQCWFEIRPFPASQDAHGLRNNSIEFNFINATHRSGPSTFGITSTTTPATTLPTSSSSSATTSTTGSPQTSSSSPSGLSTAAVAGIGAAAGITGIVLATILGVFVMRWRKKKQGRTEYLSDKTGHDDKQSPRTVAVSVAHEMPAPNEERNHKYTIVPSLTPQEMDAQQTQRYEAQ</sequence>
<dbReference type="GO" id="GO:0016020">
    <property type="term" value="C:membrane"/>
    <property type="evidence" value="ECO:0007669"/>
    <property type="project" value="UniProtKB-SubCell"/>
</dbReference>
<dbReference type="AlphaFoldDB" id="A0AAD9S288"/>
<feature type="signal peptide" evidence="7">
    <location>
        <begin position="1"/>
        <end position="22"/>
    </location>
</feature>
<gene>
    <name evidence="8" type="ORF">N8I77_013304</name>
</gene>
<dbReference type="EMBL" id="JAUJFL010000011">
    <property type="protein sequence ID" value="KAK2596413.1"/>
    <property type="molecule type" value="Genomic_DNA"/>
</dbReference>
<evidence type="ECO:0000256" key="4">
    <source>
        <dbReference type="ARBA" id="ARBA00023136"/>
    </source>
</evidence>